<name>A0A0L0P424_CANAR</name>
<comment type="caution">
    <text evidence="2">The sequence shown here is derived from an EMBL/GenBank/DDBJ whole genome shotgun (WGS) entry which is preliminary data.</text>
</comment>
<accession>A0A0L0P424</accession>
<dbReference type="EMBL" id="LGST01000016">
    <property type="protein sequence ID" value="KNE01117.1"/>
    <property type="molecule type" value="Genomic_DNA"/>
</dbReference>
<organism evidence="2 3">
    <name type="scientific">Candidozyma auris</name>
    <name type="common">Yeast</name>
    <name type="synonym">Candida auris</name>
    <dbReference type="NCBI Taxonomy" id="498019"/>
    <lineage>
        <taxon>Eukaryota</taxon>
        <taxon>Fungi</taxon>
        <taxon>Dikarya</taxon>
        <taxon>Ascomycota</taxon>
        <taxon>Saccharomycotina</taxon>
        <taxon>Pichiomycetes</taxon>
        <taxon>Metschnikowiaceae</taxon>
        <taxon>Candidozyma</taxon>
    </lineage>
</organism>
<reference evidence="3" key="1">
    <citation type="journal article" date="2015" name="BMC Genomics">
        <title>Draft genome of a commonly misdiagnosed multidrug resistant pathogen Candida auris.</title>
        <authorList>
            <person name="Chatterjee S."/>
            <person name="Alampalli S.V."/>
            <person name="Nageshan R.K."/>
            <person name="Chettiar S.T."/>
            <person name="Joshi S."/>
            <person name="Tatu U.S."/>
        </authorList>
    </citation>
    <scope>NUCLEOTIDE SEQUENCE [LARGE SCALE GENOMIC DNA]</scope>
    <source>
        <strain evidence="3">6684</strain>
    </source>
</reference>
<proteinExistence type="predicted"/>
<gene>
    <name evidence="2" type="ORF">QG37_01995</name>
</gene>
<evidence type="ECO:0000313" key="3">
    <source>
        <dbReference type="Proteomes" id="UP000037122"/>
    </source>
</evidence>
<evidence type="ECO:0000256" key="1">
    <source>
        <dbReference type="SAM" id="MobiDB-lite"/>
    </source>
</evidence>
<dbReference type="AlphaFoldDB" id="A0A0L0P424"/>
<sequence length="32" mass="3453">MTLGMISKGSMDEDGKVRATNRGAQNKKKKGD</sequence>
<evidence type="ECO:0000313" key="2">
    <source>
        <dbReference type="EMBL" id="KNE01117.1"/>
    </source>
</evidence>
<dbReference type="VEuPathDB" id="FungiDB:QG37_01995"/>
<protein>
    <submittedName>
        <fullName evidence="2">Uncharacterized protein</fullName>
    </submittedName>
</protein>
<feature type="region of interest" description="Disordered" evidence="1">
    <location>
        <begin position="1"/>
        <end position="32"/>
    </location>
</feature>
<dbReference type="Proteomes" id="UP000037122">
    <property type="component" value="Unassembled WGS sequence"/>
</dbReference>